<evidence type="ECO:0000259" key="7">
    <source>
        <dbReference type="Pfam" id="PF00206"/>
    </source>
</evidence>
<name>K6Z3U8_9ALTE</name>
<dbReference type="EMBL" id="BAEO01000013">
    <property type="protein sequence ID" value="GAC18110.1"/>
    <property type="molecule type" value="Genomic_DNA"/>
</dbReference>
<keyword evidence="6" id="KW-0963">Cytoplasm</keyword>
<accession>K6Z3U8</accession>
<dbReference type="Pfam" id="PF00206">
    <property type="entry name" value="Lyase_1"/>
    <property type="match status" value="1"/>
</dbReference>
<dbReference type="PRINTS" id="PR00145">
    <property type="entry name" value="ARGSUCLYASE"/>
</dbReference>
<proteinExistence type="inferred from homology"/>
<dbReference type="STRING" id="493475.GARC_1130"/>
<evidence type="ECO:0000256" key="1">
    <source>
        <dbReference type="ARBA" id="ARBA00000985"/>
    </source>
</evidence>
<comment type="similarity">
    <text evidence="3">In the N-terminal section; belongs to the lyase 1 family. Argininosuccinate lyase subfamily.</text>
</comment>
<dbReference type="EC" id="4.3.2.1" evidence="4 6"/>
<dbReference type="GO" id="GO:0005829">
    <property type="term" value="C:cytosol"/>
    <property type="evidence" value="ECO:0007669"/>
    <property type="project" value="TreeGrafter"/>
</dbReference>
<dbReference type="InterPro" id="IPR024083">
    <property type="entry name" value="Fumarase/histidase_N"/>
</dbReference>
<feature type="domain" description="Fumarate lyase N-terminal" evidence="7">
    <location>
        <begin position="44"/>
        <end position="300"/>
    </location>
</feature>
<reference evidence="9 10" key="1">
    <citation type="journal article" date="2017" name="Antonie Van Leeuwenhoek">
        <title>Rhizobium rhizosphaerae sp. nov., a novel species isolated from rice rhizosphere.</title>
        <authorList>
            <person name="Zhao J.J."/>
            <person name="Zhang J."/>
            <person name="Zhang R.J."/>
            <person name="Zhang C.W."/>
            <person name="Yin H.Q."/>
            <person name="Zhang X.X."/>
        </authorList>
    </citation>
    <scope>NUCLEOTIDE SEQUENCE [LARGE SCALE GENOMIC DNA]</scope>
    <source>
        <strain evidence="9 10">BSs20135</strain>
    </source>
</reference>
<dbReference type="PANTHER" id="PTHR43814:SF1">
    <property type="entry name" value="ARGININOSUCCINATE LYASE"/>
    <property type="match status" value="1"/>
</dbReference>
<dbReference type="Gene3D" id="1.20.200.10">
    <property type="entry name" value="Fumarase/aspartase (Central domain)"/>
    <property type="match status" value="1"/>
</dbReference>
<comment type="subcellular location">
    <subcellularLocation>
        <location evidence="6">Cytoplasm</location>
    </subcellularLocation>
</comment>
<comment type="similarity">
    <text evidence="6">Belongs to the lyase 1 family. Argininosuccinate lyase subfamily.</text>
</comment>
<dbReference type="RefSeq" id="WP_007617575.1">
    <property type="nucleotide sequence ID" value="NZ_BAEO01000013.1"/>
</dbReference>
<evidence type="ECO:0000256" key="6">
    <source>
        <dbReference type="HAMAP-Rule" id="MF_00006"/>
    </source>
</evidence>
<evidence type="ECO:0000313" key="10">
    <source>
        <dbReference type="Proteomes" id="UP000006327"/>
    </source>
</evidence>
<keyword evidence="10" id="KW-1185">Reference proteome</keyword>
<evidence type="ECO:0000256" key="3">
    <source>
        <dbReference type="ARBA" id="ARBA00005552"/>
    </source>
</evidence>
<evidence type="ECO:0000313" key="9">
    <source>
        <dbReference type="EMBL" id="GAC18110.1"/>
    </source>
</evidence>
<keyword evidence="5 6" id="KW-0055">Arginine biosynthesis</keyword>
<comment type="caution">
    <text evidence="9">The sequence shown here is derived from an EMBL/GenBank/DDBJ whole genome shotgun (WGS) entry which is preliminary data.</text>
</comment>
<dbReference type="CDD" id="cd01359">
    <property type="entry name" value="Argininosuccinate_lyase"/>
    <property type="match status" value="1"/>
</dbReference>
<dbReference type="GO" id="GO:0042450">
    <property type="term" value="P:L-arginine biosynthetic process via ornithine"/>
    <property type="evidence" value="ECO:0007669"/>
    <property type="project" value="UniProtKB-UniRule"/>
</dbReference>
<dbReference type="HAMAP" id="MF_00006">
    <property type="entry name" value="Arg_succ_lyase"/>
    <property type="match status" value="1"/>
</dbReference>
<dbReference type="InterPro" id="IPR022761">
    <property type="entry name" value="Fumarate_lyase_N"/>
</dbReference>
<organism evidence="9 10">
    <name type="scientific">Paraglaciecola arctica BSs20135</name>
    <dbReference type="NCBI Taxonomy" id="493475"/>
    <lineage>
        <taxon>Bacteria</taxon>
        <taxon>Pseudomonadati</taxon>
        <taxon>Pseudomonadota</taxon>
        <taxon>Gammaproteobacteria</taxon>
        <taxon>Alteromonadales</taxon>
        <taxon>Alteromonadaceae</taxon>
        <taxon>Paraglaciecola</taxon>
    </lineage>
</organism>
<evidence type="ECO:0000256" key="5">
    <source>
        <dbReference type="ARBA" id="ARBA00022571"/>
    </source>
</evidence>
<dbReference type="InterPro" id="IPR008948">
    <property type="entry name" value="L-Aspartase-like"/>
</dbReference>
<dbReference type="InterPro" id="IPR000362">
    <property type="entry name" value="Fumarate_lyase_fam"/>
</dbReference>
<dbReference type="Proteomes" id="UP000006327">
    <property type="component" value="Unassembled WGS sequence"/>
</dbReference>
<dbReference type="PRINTS" id="PR00149">
    <property type="entry name" value="FUMRATELYASE"/>
</dbReference>
<dbReference type="eggNOG" id="COG0165">
    <property type="taxonomic scope" value="Bacteria"/>
</dbReference>
<dbReference type="InterPro" id="IPR029419">
    <property type="entry name" value="Arg_succ_lyase_C"/>
</dbReference>
<dbReference type="GO" id="GO:0004056">
    <property type="term" value="F:argininosuccinate lyase activity"/>
    <property type="evidence" value="ECO:0007669"/>
    <property type="project" value="UniProtKB-UniRule"/>
</dbReference>
<dbReference type="Gene3D" id="1.10.40.30">
    <property type="entry name" value="Fumarase/aspartase (C-terminal domain)"/>
    <property type="match status" value="1"/>
</dbReference>
<dbReference type="UniPathway" id="UPA00068">
    <property type="reaction ID" value="UER00114"/>
</dbReference>
<dbReference type="AlphaFoldDB" id="K6Z3U8"/>
<sequence length="498" mass="56108">MKDTSTFPSPIYKDVVLEPLFEGSKKFFKEGHLAIDQAHCVMLVEQKIISTDEGSKILNALEEIQQEVNFDEIKYTGEFEDYFFFIEHCLKEKLGADLAGRLHTGRSRNDIDHTLFKLNIKKRLLQLNNDLEQLINGVLSVCEQNYDTVVVAYTHGQPAQPTTFAHYLSALVEVLLRDKQRLLNAMDTVNLSPMGAAAITTSGFDLDRNRVAELLGFEKPLYNSYGCISSCDYITSVYSAMKLVFIHIGRFVQDMAQWSSFETGHLYVPNAFVQISSIMPQKRNPVPIEHMRLIASKGMGLCDTLVNAMHNTPFTDMNDSESESQQVGFLAFDNSHRLLSLLTAFVTSVQINETKVHQHLDQSCATITELADTLVRKENLSFRQAHHVVAELATYVVEHELSLQTVSVDIFTQIFEKHIGRSSQLTEDDLRFYVSAKNFIAVRDGLGGPAPSEMRKAVSQYKAQLQSSNAQWSSIETFTLNAIDVRSKVVTDLISKRS</sequence>
<comment type="catalytic activity">
    <reaction evidence="1 6">
        <text>2-(N(omega)-L-arginino)succinate = fumarate + L-arginine</text>
        <dbReference type="Rhea" id="RHEA:24020"/>
        <dbReference type="ChEBI" id="CHEBI:29806"/>
        <dbReference type="ChEBI" id="CHEBI:32682"/>
        <dbReference type="ChEBI" id="CHEBI:57472"/>
        <dbReference type="EC" id="4.3.2.1"/>
    </reaction>
</comment>
<dbReference type="SUPFAM" id="SSF48557">
    <property type="entry name" value="L-aspartase-like"/>
    <property type="match status" value="1"/>
</dbReference>
<dbReference type="Gene3D" id="1.10.275.10">
    <property type="entry name" value="Fumarase/aspartase (N-terminal domain)"/>
    <property type="match status" value="1"/>
</dbReference>
<comment type="pathway">
    <text evidence="2 6">Amino-acid biosynthesis; L-arginine biosynthesis; L-arginine from L-ornithine and carbamoyl phosphate: step 3/3.</text>
</comment>
<dbReference type="OrthoDB" id="9769623at2"/>
<dbReference type="InterPro" id="IPR009049">
    <property type="entry name" value="Argininosuccinate_lyase"/>
</dbReference>
<gene>
    <name evidence="9" type="primary">argH2</name>
    <name evidence="6" type="synonym">argH</name>
    <name evidence="9" type="ORF">GARC_1130</name>
</gene>
<evidence type="ECO:0000256" key="4">
    <source>
        <dbReference type="ARBA" id="ARBA00012338"/>
    </source>
</evidence>
<feature type="domain" description="Argininosuccinate lyase C-terminal" evidence="8">
    <location>
        <begin position="365"/>
        <end position="439"/>
    </location>
</feature>
<keyword evidence="6 9" id="KW-0456">Lyase</keyword>
<dbReference type="Pfam" id="PF14698">
    <property type="entry name" value="ASL_C2"/>
    <property type="match status" value="1"/>
</dbReference>
<evidence type="ECO:0000256" key="2">
    <source>
        <dbReference type="ARBA" id="ARBA00004941"/>
    </source>
</evidence>
<dbReference type="PANTHER" id="PTHR43814">
    <property type="entry name" value="ARGININOSUCCINATE LYASE"/>
    <property type="match status" value="1"/>
</dbReference>
<evidence type="ECO:0000259" key="8">
    <source>
        <dbReference type="Pfam" id="PF14698"/>
    </source>
</evidence>
<keyword evidence="6" id="KW-0028">Amino-acid biosynthesis</keyword>
<protein>
    <recommendedName>
        <fullName evidence="4 6">Argininosuccinate lyase</fullName>
        <shortName evidence="6">ASAL</shortName>
        <ecNumber evidence="4 6">4.3.2.1</ecNumber>
    </recommendedName>
    <alternativeName>
        <fullName evidence="6">Arginosuccinase</fullName>
    </alternativeName>
</protein>
<dbReference type="NCBIfam" id="TIGR00838">
    <property type="entry name" value="argH"/>
    <property type="match status" value="1"/>
</dbReference>